<proteinExistence type="predicted"/>
<organism evidence="2">
    <name type="scientific">Oryza punctata</name>
    <name type="common">Red rice</name>
    <dbReference type="NCBI Taxonomy" id="4537"/>
    <lineage>
        <taxon>Eukaryota</taxon>
        <taxon>Viridiplantae</taxon>
        <taxon>Streptophyta</taxon>
        <taxon>Embryophyta</taxon>
        <taxon>Tracheophyta</taxon>
        <taxon>Spermatophyta</taxon>
        <taxon>Magnoliopsida</taxon>
        <taxon>Liliopsida</taxon>
        <taxon>Poales</taxon>
        <taxon>Poaceae</taxon>
        <taxon>BOP clade</taxon>
        <taxon>Oryzoideae</taxon>
        <taxon>Oryzeae</taxon>
        <taxon>Oryzinae</taxon>
        <taxon>Oryza</taxon>
    </lineage>
</organism>
<dbReference type="Gramene" id="OPUNC11G18580.1">
    <property type="protein sequence ID" value="OPUNC11G18580.1"/>
    <property type="gene ID" value="OPUNC11G18580"/>
</dbReference>
<dbReference type="AlphaFoldDB" id="A0A0E0MHY5"/>
<evidence type="ECO:0000256" key="1">
    <source>
        <dbReference type="SAM" id="MobiDB-lite"/>
    </source>
</evidence>
<dbReference type="Gene3D" id="1.20.930.20">
    <property type="entry name" value="Adaptor protein Cbl, N-terminal domain"/>
    <property type="match status" value="1"/>
</dbReference>
<dbReference type="GO" id="GO:0007166">
    <property type="term" value="P:cell surface receptor signaling pathway"/>
    <property type="evidence" value="ECO:0007669"/>
    <property type="project" value="InterPro"/>
</dbReference>
<dbReference type="EnsemblPlants" id="OPUNC11G18580.1">
    <property type="protein sequence ID" value="OPUNC11G18580.1"/>
    <property type="gene ID" value="OPUNC11G18580"/>
</dbReference>
<dbReference type="HOGENOM" id="CLU_1698351_0_0_1"/>
<reference evidence="2" key="2">
    <citation type="submission" date="2018-05" db="EMBL/GenBank/DDBJ databases">
        <title>OpunRS2 (Oryza punctata Reference Sequence Version 2).</title>
        <authorList>
            <person name="Zhang J."/>
            <person name="Kudrna D."/>
            <person name="Lee S."/>
            <person name="Talag J."/>
            <person name="Welchert J."/>
            <person name="Wing R.A."/>
        </authorList>
    </citation>
    <scope>NUCLEOTIDE SEQUENCE [LARGE SCALE GENOMIC DNA]</scope>
</reference>
<evidence type="ECO:0000313" key="3">
    <source>
        <dbReference type="Proteomes" id="UP000026962"/>
    </source>
</evidence>
<reference evidence="2" key="1">
    <citation type="submission" date="2015-04" db="UniProtKB">
        <authorList>
            <consortium name="EnsemblPlants"/>
        </authorList>
    </citation>
    <scope>IDENTIFICATION</scope>
</reference>
<dbReference type="InterPro" id="IPR036537">
    <property type="entry name" value="Adaptor_Cbl_N_dom_sf"/>
</dbReference>
<accession>A0A0E0MHY5</accession>
<feature type="region of interest" description="Disordered" evidence="1">
    <location>
        <begin position="16"/>
        <end position="39"/>
    </location>
</feature>
<sequence>MLPDARKMLERIERDLAGGDLARNQMPEGGGGGGNGESTEEDVVGIAKGVVQQAVKARHKRAQVQRLAQLSQQVVDLMQDLQAFGVTRDEETRALLNKLKVAIQDAHRIVLSNQRRFLLSTFRSSSQRTTEILNVVYTIEFILHVLPVMVMTHNK</sequence>
<dbReference type="Proteomes" id="UP000026962">
    <property type="component" value="Chromosome 11"/>
</dbReference>
<name>A0A0E0MHY5_ORYPU</name>
<evidence type="ECO:0000313" key="2">
    <source>
        <dbReference type="EnsemblPlants" id="OPUNC11G18580.1"/>
    </source>
</evidence>
<keyword evidence="3" id="KW-1185">Reference proteome</keyword>
<protein>
    <submittedName>
        <fullName evidence="2">Uncharacterized protein</fullName>
    </submittedName>
</protein>